<reference evidence="2" key="2">
    <citation type="submission" date="2018-08" db="UniProtKB">
        <authorList>
            <consortium name="EnsemblPlants"/>
        </authorList>
    </citation>
    <scope>IDENTIFICATION</scope>
    <source>
        <strain evidence="2">Yugu1</strain>
    </source>
</reference>
<feature type="transmembrane region" description="Helical" evidence="1">
    <location>
        <begin position="61"/>
        <end position="80"/>
    </location>
</feature>
<dbReference type="AlphaFoldDB" id="K3YFQ4"/>
<name>K3YFQ4_SETIT</name>
<keyword evidence="1" id="KW-0472">Membrane</keyword>
<dbReference type="HOGENOM" id="CLU_181829_0_0_1"/>
<dbReference type="InParanoid" id="K3YFQ4"/>
<sequence length="99" mass="11587">MAAIFHHQEYSSLERPGDYLLISWTPEISYSFKNVNSSILTKDSKWHWKKFSQIMIVKTKLMMMLLTLKIEGCLMISLIFRKMRSLSCICGIHLFPDKG</sequence>
<protein>
    <submittedName>
        <fullName evidence="2">Uncharacterized protein</fullName>
    </submittedName>
</protein>
<accession>K3YFQ4</accession>
<organism evidence="2 3">
    <name type="scientific">Setaria italica</name>
    <name type="common">Foxtail millet</name>
    <name type="synonym">Panicum italicum</name>
    <dbReference type="NCBI Taxonomy" id="4555"/>
    <lineage>
        <taxon>Eukaryota</taxon>
        <taxon>Viridiplantae</taxon>
        <taxon>Streptophyta</taxon>
        <taxon>Embryophyta</taxon>
        <taxon>Tracheophyta</taxon>
        <taxon>Spermatophyta</taxon>
        <taxon>Magnoliopsida</taxon>
        <taxon>Liliopsida</taxon>
        <taxon>Poales</taxon>
        <taxon>Poaceae</taxon>
        <taxon>PACMAD clade</taxon>
        <taxon>Panicoideae</taxon>
        <taxon>Panicodae</taxon>
        <taxon>Paniceae</taxon>
        <taxon>Cenchrinae</taxon>
        <taxon>Setaria</taxon>
    </lineage>
</organism>
<evidence type="ECO:0000256" key="1">
    <source>
        <dbReference type="SAM" id="Phobius"/>
    </source>
</evidence>
<evidence type="ECO:0000313" key="2">
    <source>
        <dbReference type="EnsemblPlants" id="KQK96323"/>
    </source>
</evidence>
<dbReference type="ExpressionAtlas" id="K3YFQ4">
    <property type="expression patterns" value="baseline"/>
</dbReference>
<evidence type="ECO:0000313" key="3">
    <source>
        <dbReference type="Proteomes" id="UP000004995"/>
    </source>
</evidence>
<proteinExistence type="predicted"/>
<dbReference type="Gramene" id="KQK96323">
    <property type="protein sequence ID" value="KQK96323"/>
    <property type="gene ID" value="SETIT_013072mg"/>
</dbReference>
<keyword evidence="3" id="KW-1185">Reference proteome</keyword>
<keyword evidence="1" id="KW-1133">Transmembrane helix</keyword>
<dbReference type="EMBL" id="AGNK02004088">
    <property type="status" value="NOT_ANNOTATED_CDS"/>
    <property type="molecule type" value="Genomic_DNA"/>
</dbReference>
<dbReference type="Proteomes" id="UP000004995">
    <property type="component" value="Unassembled WGS sequence"/>
</dbReference>
<dbReference type="EnsemblPlants" id="KQK96323">
    <property type="protein sequence ID" value="KQK96323"/>
    <property type="gene ID" value="SETIT_013072mg"/>
</dbReference>
<keyword evidence="1" id="KW-0812">Transmembrane</keyword>
<reference evidence="3" key="1">
    <citation type="journal article" date="2012" name="Nat. Biotechnol.">
        <title>Reference genome sequence of the model plant Setaria.</title>
        <authorList>
            <person name="Bennetzen J.L."/>
            <person name="Schmutz J."/>
            <person name="Wang H."/>
            <person name="Percifield R."/>
            <person name="Hawkins J."/>
            <person name="Pontaroli A.C."/>
            <person name="Estep M."/>
            <person name="Feng L."/>
            <person name="Vaughn J.N."/>
            <person name="Grimwood J."/>
            <person name="Jenkins J."/>
            <person name="Barry K."/>
            <person name="Lindquist E."/>
            <person name="Hellsten U."/>
            <person name="Deshpande S."/>
            <person name="Wang X."/>
            <person name="Wu X."/>
            <person name="Mitros T."/>
            <person name="Triplett J."/>
            <person name="Yang X."/>
            <person name="Ye C.Y."/>
            <person name="Mauro-Herrera M."/>
            <person name="Wang L."/>
            <person name="Li P."/>
            <person name="Sharma M."/>
            <person name="Sharma R."/>
            <person name="Ronald P.C."/>
            <person name="Panaud O."/>
            <person name="Kellogg E.A."/>
            <person name="Brutnell T.P."/>
            <person name="Doust A.N."/>
            <person name="Tuskan G.A."/>
            <person name="Rokhsar D."/>
            <person name="Devos K.M."/>
        </authorList>
    </citation>
    <scope>NUCLEOTIDE SEQUENCE [LARGE SCALE GENOMIC DNA]</scope>
    <source>
        <strain evidence="3">cv. Yugu1</strain>
    </source>
</reference>